<dbReference type="Pfam" id="PF05721">
    <property type="entry name" value="PhyH"/>
    <property type="match status" value="1"/>
</dbReference>
<dbReference type="PANTHER" id="PTHR20883:SF14">
    <property type="entry name" value="PHYTANOYL-COA DIOXYGENASE"/>
    <property type="match status" value="1"/>
</dbReference>
<dbReference type="EMBL" id="UYJE01006022">
    <property type="protein sequence ID" value="VDI42417.1"/>
    <property type="molecule type" value="Genomic_DNA"/>
</dbReference>
<gene>
    <name evidence="2" type="ORF">MGAL_10B091550</name>
</gene>
<dbReference type="SUPFAM" id="SSF51197">
    <property type="entry name" value="Clavaminate synthase-like"/>
    <property type="match status" value="1"/>
</dbReference>
<dbReference type="InterPro" id="IPR008775">
    <property type="entry name" value="Phytyl_CoA_dOase-like"/>
</dbReference>
<evidence type="ECO:0000313" key="2">
    <source>
        <dbReference type="EMBL" id="VDI42417.1"/>
    </source>
</evidence>
<comment type="caution">
    <text evidence="2">The sequence shown here is derived from an EMBL/GenBank/DDBJ whole genome shotgun (WGS) entry which is preliminary data.</text>
</comment>
<organism evidence="2 3">
    <name type="scientific">Mytilus galloprovincialis</name>
    <name type="common">Mediterranean mussel</name>
    <dbReference type="NCBI Taxonomy" id="29158"/>
    <lineage>
        <taxon>Eukaryota</taxon>
        <taxon>Metazoa</taxon>
        <taxon>Spiralia</taxon>
        <taxon>Lophotrochozoa</taxon>
        <taxon>Mollusca</taxon>
        <taxon>Bivalvia</taxon>
        <taxon>Autobranchia</taxon>
        <taxon>Pteriomorphia</taxon>
        <taxon>Mytilida</taxon>
        <taxon>Mytiloidea</taxon>
        <taxon>Mytilidae</taxon>
        <taxon>Mytilinae</taxon>
        <taxon>Mytilus</taxon>
    </lineage>
</organism>
<protein>
    <submittedName>
        <fullName evidence="2">Uncharacterized protein</fullName>
    </submittedName>
</protein>
<dbReference type="AlphaFoldDB" id="A0A8B6EZJ4"/>
<keyword evidence="3" id="KW-1185">Reference proteome</keyword>
<reference evidence="2" key="1">
    <citation type="submission" date="2018-11" db="EMBL/GenBank/DDBJ databases">
        <authorList>
            <person name="Alioto T."/>
            <person name="Alioto T."/>
        </authorList>
    </citation>
    <scope>NUCLEOTIDE SEQUENCE</scope>
</reference>
<dbReference type="PANTHER" id="PTHR20883">
    <property type="entry name" value="PHYTANOYL-COA DIOXYGENASE DOMAIN CONTAINING 1"/>
    <property type="match status" value="1"/>
</dbReference>
<sequence length="333" mass="39046">MDEDPIVGYLVVDDFFTREELDACREDLKLMVEELAQKLHNAGKIKKLYRDYGLFERLTMIEKEFPGSNILLHKMKTMPKSFCDLWSNERILNVMEQILGPDIKGHPVWNIRTKTPQNEATTVPWHQDVGYLNNESYKVLQPTAWIPLLDTNEDNGCLQVAKRGHKTGKVADHQCCHGGTWYVMLEEEEMKRKLDIDLENDLKICPIPYGGMLLFNNLVPHRSLPNMSNKIRWSLDLRWQRPSEPVGFYGLKDGILMRTSKDPNYKIDWESFNKIDRHQVQKESIEESESAIEDEFDTTIQGPWMKKWEIVHVNRHILEHRKKEGNPETWTKA</sequence>
<dbReference type="Gene3D" id="2.60.120.620">
    <property type="entry name" value="q2cbj1_9rhob like domain"/>
    <property type="match status" value="1"/>
</dbReference>
<evidence type="ECO:0000256" key="1">
    <source>
        <dbReference type="ARBA" id="ARBA00001962"/>
    </source>
</evidence>
<proteinExistence type="predicted"/>
<comment type="cofactor">
    <cofactor evidence="1">
        <name>Fe cation</name>
        <dbReference type="ChEBI" id="CHEBI:24875"/>
    </cofactor>
</comment>
<name>A0A8B6EZJ4_MYTGA</name>
<accession>A0A8B6EZJ4</accession>
<dbReference type="OrthoDB" id="445007at2759"/>
<dbReference type="Proteomes" id="UP000596742">
    <property type="component" value="Unassembled WGS sequence"/>
</dbReference>
<evidence type="ECO:0000313" key="3">
    <source>
        <dbReference type="Proteomes" id="UP000596742"/>
    </source>
</evidence>